<evidence type="ECO:0000259" key="3">
    <source>
        <dbReference type="Pfam" id="PF24809"/>
    </source>
</evidence>
<dbReference type="OrthoDB" id="7464126at2759"/>
<evidence type="ECO:0000313" key="5">
    <source>
        <dbReference type="EMBL" id="KAG4410527.1"/>
    </source>
</evidence>
<feature type="region of interest" description="Disordered" evidence="2">
    <location>
        <begin position="1"/>
        <end position="21"/>
    </location>
</feature>
<proteinExistence type="predicted"/>
<protein>
    <recommendedName>
        <fullName evidence="7">NWD NACHT-NTPase N-terminal domain-containing protein</fullName>
    </recommendedName>
</protein>
<evidence type="ECO:0000313" key="6">
    <source>
        <dbReference type="Proteomes" id="UP000664132"/>
    </source>
</evidence>
<dbReference type="SUPFAM" id="SSF52540">
    <property type="entry name" value="P-loop containing nucleoside triphosphate hydrolases"/>
    <property type="match status" value="1"/>
</dbReference>
<feature type="domain" description="DUF7708" evidence="3">
    <location>
        <begin position="92"/>
        <end position="224"/>
    </location>
</feature>
<dbReference type="InterPro" id="IPR056884">
    <property type="entry name" value="NPHP3-like_N"/>
</dbReference>
<feature type="non-terminal residue" evidence="5">
    <location>
        <position position="723"/>
    </location>
</feature>
<evidence type="ECO:0008006" key="7">
    <source>
        <dbReference type="Google" id="ProtNLM"/>
    </source>
</evidence>
<evidence type="ECO:0000256" key="1">
    <source>
        <dbReference type="ARBA" id="ARBA00022737"/>
    </source>
</evidence>
<organism evidence="5 6">
    <name type="scientific">Cadophora malorum</name>
    <dbReference type="NCBI Taxonomy" id="108018"/>
    <lineage>
        <taxon>Eukaryota</taxon>
        <taxon>Fungi</taxon>
        <taxon>Dikarya</taxon>
        <taxon>Ascomycota</taxon>
        <taxon>Pezizomycotina</taxon>
        <taxon>Leotiomycetes</taxon>
        <taxon>Helotiales</taxon>
        <taxon>Ploettnerulaceae</taxon>
        <taxon>Cadophora</taxon>
    </lineage>
</organism>
<sequence>MASHENVHMNALSTESSRPDDDLWGKALQTLKPADQIIIRETSTSTDRLQALQDVLVLARESERTSQEKQWKWKNRKGKFIVIRDVFGKMITWIEKIKGIGDTIMQYDPGHAALPWAAARLLLQASINDVQTNGAMIDGLELVFKLIAKSEVIERLYLRRQSMLQLPLDRSIVTLYTSVLAFLLESHRYFSQKSLKRIAKSIFQLEEFTAQYISRIESNMNDVEVYIRLLSGEIASETNASLCDITQRVAELQIHAETINNVNSRLGILQDSLEAEGQLLRQTLRDLDEPTNRLVHQIRALNDNLKEEERLKIFEWLSTVEYRSHHRSKAKTLLPGSGRWLLKKREFGEWMNRSTSSILWLHGIPGSGKSMLVAHVIEFLRDRTIDEGGLAYFYCARSANEPERADPVELLRCLVEQMSCLSEDEPVQLPVAKAYKDRKKESRGRKPEKLGMDERMRPARRQDLLDAFQKLITFSDNIVKIFVSSRNDHDLVHRLSQTPNLYIWASDNSGDIESFVTSRVKEAIDKGRILCGKVPHDLKTIIVEILIGKAEGMFRLVSLHIQSLCDPSRIKTRANVLDTLDHLPLDLQRSYDTIFGQITQSQYPNPHIADRVIKWLLFAQAQLTADVIVVAVRSDLDDQDSLDGSDILAICCNLVIHDDETNMFRFAHLSVLEYLECLDNYSRTSASSLLAEQCLNWITNNGEVLAIEREWIAYWQQHSDART</sequence>
<dbReference type="Pfam" id="PF24809">
    <property type="entry name" value="DUF7708"/>
    <property type="match status" value="1"/>
</dbReference>
<reference evidence="5" key="1">
    <citation type="submission" date="2021-02" db="EMBL/GenBank/DDBJ databases">
        <title>Genome sequence Cadophora malorum strain M34.</title>
        <authorList>
            <person name="Stefanovic E."/>
            <person name="Vu D."/>
            <person name="Scully C."/>
            <person name="Dijksterhuis J."/>
            <person name="Roader J."/>
            <person name="Houbraken J."/>
        </authorList>
    </citation>
    <scope>NUCLEOTIDE SEQUENCE</scope>
    <source>
        <strain evidence="5">M34</strain>
    </source>
</reference>
<dbReference type="AlphaFoldDB" id="A0A8H7SZP2"/>
<dbReference type="PANTHER" id="PTHR10039:SF16">
    <property type="entry name" value="GPI INOSITOL-DEACYLASE"/>
    <property type="match status" value="1"/>
</dbReference>
<comment type="caution">
    <text evidence="5">The sequence shown here is derived from an EMBL/GenBank/DDBJ whole genome shotgun (WGS) entry which is preliminary data.</text>
</comment>
<accession>A0A8H7SZP2</accession>
<dbReference type="Proteomes" id="UP000664132">
    <property type="component" value="Unassembled WGS sequence"/>
</dbReference>
<evidence type="ECO:0000256" key="2">
    <source>
        <dbReference type="SAM" id="MobiDB-lite"/>
    </source>
</evidence>
<feature type="domain" description="Nephrocystin 3-like N-terminal" evidence="4">
    <location>
        <begin position="336"/>
        <end position="439"/>
    </location>
</feature>
<dbReference type="PANTHER" id="PTHR10039">
    <property type="entry name" value="AMELOGENIN"/>
    <property type="match status" value="1"/>
</dbReference>
<evidence type="ECO:0000259" key="4">
    <source>
        <dbReference type="Pfam" id="PF24883"/>
    </source>
</evidence>
<dbReference type="InterPro" id="IPR056125">
    <property type="entry name" value="DUF7708"/>
</dbReference>
<dbReference type="Gene3D" id="3.40.50.300">
    <property type="entry name" value="P-loop containing nucleotide triphosphate hydrolases"/>
    <property type="match status" value="1"/>
</dbReference>
<keyword evidence="6" id="KW-1185">Reference proteome</keyword>
<keyword evidence="1" id="KW-0677">Repeat</keyword>
<dbReference type="EMBL" id="JAFJYH010000686">
    <property type="protein sequence ID" value="KAG4410527.1"/>
    <property type="molecule type" value="Genomic_DNA"/>
</dbReference>
<name>A0A8H7SZP2_9HELO</name>
<gene>
    <name evidence="5" type="ORF">IFR04_016339</name>
</gene>
<dbReference type="Pfam" id="PF24883">
    <property type="entry name" value="NPHP3_N"/>
    <property type="match status" value="1"/>
</dbReference>
<dbReference type="InterPro" id="IPR027417">
    <property type="entry name" value="P-loop_NTPase"/>
</dbReference>